<accession>A0A1E3BHY3</accession>
<sequence length="238" mass="27070">MNPLTVRSFVTRTRLLPTYVPDLAQVRTNPKLEIGSRLEPCLFLQETVVPYKVWTDVDICEAHSLYPTEGLYHEPYGPQVNDVHVLVNDLTEAAKYRVGYCCDNDREFIRLVKSSAIGKRCCQWLSSQKASQKGKISKGVVSGGVLLMLAKGWNYPLRSTLTPGHQPIPQLPEYFDSHMQLWLEEPLPEPRSTARLLTFFHAAEVLDVLLNNQNPWTQEFKQAIAKEHRQALSNLLAL</sequence>
<comment type="caution">
    <text evidence="1">The sequence shown here is derived from an EMBL/GenBank/DDBJ whole genome shotgun (WGS) entry which is preliminary data.</text>
</comment>
<dbReference type="VEuPathDB" id="FungiDB:SI65_04972"/>
<name>A0A1E3BHY3_ASPCR</name>
<keyword evidence="2" id="KW-1185">Reference proteome</keyword>
<evidence type="ECO:0000313" key="1">
    <source>
        <dbReference type="EMBL" id="ODM19986.1"/>
    </source>
</evidence>
<dbReference type="EMBL" id="JXNT01000004">
    <property type="protein sequence ID" value="ODM19986.1"/>
    <property type="molecule type" value="Genomic_DNA"/>
</dbReference>
<dbReference type="Proteomes" id="UP000094569">
    <property type="component" value="Unassembled WGS sequence"/>
</dbReference>
<proteinExistence type="predicted"/>
<protein>
    <submittedName>
        <fullName evidence="1">Uncharacterized protein</fullName>
    </submittedName>
</protein>
<evidence type="ECO:0000313" key="2">
    <source>
        <dbReference type="Proteomes" id="UP000094569"/>
    </source>
</evidence>
<dbReference type="OrthoDB" id="4440857at2759"/>
<reference evidence="1 2" key="1">
    <citation type="journal article" date="2016" name="BMC Genomics">
        <title>Comparative genomic and transcriptomic analyses of the Fuzhuan brick tea-fermentation fungus Aspergillus cristatus.</title>
        <authorList>
            <person name="Ge Y."/>
            <person name="Wang Y."/>
            <person name="Liu Y."/>
            <person name="Tan Y."/>
            <person name="Ren X."/>
            <person name="Zhang X."/>
            <person name="Hyde K.D."/>
            <person name="Liu Y."/>
            <person name="Liu Z."/>
        </authorList>
    </citation>
    <scope>NUCLEOTIDE SEQUENCE [LARGE SCALE GENOMIC DNA]</scope>
    <source>
        <strain evidence="1 2">GZAAS20.1005</strain>
    </source>
</reference>
<dbReference type="AlphaFoldDB" id="A0A1E3BHY3"/>
<organism evidence="1 2">
    <name type="scientific">Aspergillus cristatus</name>
    <name type="common">Chinese Fuzhuan brick tea-fermentation fungus</name>
    <name type="synonym">Eurotium cristatum</name>
    <dbReference type="NCBI Taxonomy" id="573508"/>
    <lineage>
        <taxon>Eukaryota</taxon>
        <taxon>Fungi</taxon>
        <taxon>Dikarya</taxon>
        <taxon>Ascomycota</taxon>
        <taxon>Pezizomycotina</taxon>
        <taxon>Eurotiomycetes</taxon>
        <taxon>Eurotiomycetidae</taxon>
        <taxon>Eurotiales</taxon>
        <taxon>Aspergillaceae</taxon>
        <taxon>Aspergillus</taxon>
        <taxon>Aspergillus subgen. Aspergillus</taxon>
    </lineage>
</organism>
<gene>
    <name evidence="1" type="ORF">SI65_04972</name>
</gene>